<dbReference type="AlphaFoldDB" id="A0A0M5KWL7"/>
<evidence type="ECO:0000256" key="1">
    <source>
        <dbReference type="SAM" id="SignalP"/>
    </source>
</evidence>
<dbReference type="STRING" id="1125411.W908_04855"/>
<name>A0A0M5KWL7_9GAMM</name>
<dbReference type="Proteomes" id="UP000068905">
    <property type="component" value="Chromosome"/>
</dbReference>
<organism evidence="2 3">
    <name type="scientific">Candidatus Pseudothioglobus singularis PS1</name>
    <dbReference type="NCBI Taxonomy" id="1125411"/>
    <lineage>
        <taxon>Bacteria</taxon>
        <taxon>Pseudomonadati</taxon>
        <taxon>Pseudomonadota</taxon>
        <taxon>Gammaproteobacteria</taxon>
        <taxon>Candidatus Pseudothioglobaceae</taxon>
        <taxon>Candidatus Pseudothioglobus</taxon>
    </lineage>
</organism>
<gene>
    <name evidence="2" type="ORF">W908_04855</name>
</gene>
<feature type="chain" id="PRO_5005804926" evidence="1">
    <location>
        <begin position="31"/>
        <end position="142"/>
    </location>
</feature>
<feature type="signal peptide" evidence="1">
    <location>
        <begin position="1"/>
        <end position="30"/>
    </location>
</feature>
<sequence length="142" mass="16076">MNQANKTFNFRIPRKIFFLISLISAQIAFGDELNMMSTIDGESNKIVVESVDFQRLKSNDATYISIKSKATTNVRCALYDKNGRPVTTVEGIISPPETKLQAESKNVMVTSVKCIEQKREGTEHSNDNLDIYYKMPTFLLDD</sequence>
<reference evidence="2 3" key="1">
    <citation type="journal article" date="2015" name="Genome Announc.">
        <title>Genome Sequence of 'Candidatus Thioglobus singularis' Strain PS1, a Mixotroph from the SUP05 Clade of Marine Gammaproteobacteria.</title>
        <authorList>
            <person name="Marshall K.T."/>
            <person name="Morris R.M."/>
        </authorList>
    </citation>
    <scope>NUCLEOTIDE SEQUENCE [LARGE SCALE GENOMIC DNA]</scope>
    <source>
        <strain evidence="2 3">PS1</strain>
    </source>
</reference>
<evidence type="ECO:0000313" key="3">
    <source>
        <dbReference type="Proteomes" id="UP000068905"/>
    </source>
</evidence>
<dbReference type="EMBL" id="CP006911">
    <property type="protein sequence ID" value="ALE02710.1"/>
    <property type="molecule type" value="Genomic_DNA"/>
</dbReference>
<dbReference type="RefSeq" id="WP_053820154.1">
    <property type="nucleotide sequence ID" value="NZ_CP006911.1"/>
</dbReference>
<protein>
    <submittedName>
        <fullName evidence="2">Uncharacterized protein</fullName>
    </submittedName>
</protein>
<dbReference type="KEGG" id="tsn:W908_04855"/>
<accession>A0A0M5KWL7</accession>
<keyword evidence="3" id="KW-1185">Reference proteome</keyword>
<evidence type="ECO:0000313" key="2">
    <source>
        <dbReference type="EMBL" id="ALE02710.1"/>
    </source>
</evidence>
<proteinExistence type="predicted"/>
<keyword evidence="1" id="KW-0732">Signal</keyword>